<accession>Q0B3P4</accession>
<evidence type="ECO:0008006" key="3">
    <source>
        <dbReference type="Google" id="ProtNLM"/>
    </source>
</evidence>
<keyword evidence="2" id="KW-1185">Reference proteome</keyword>
<dbReference type="Proteomes" id="UP000000662">
    <property type="component" value="Chromosome 3"/>
</dbReference>
<reference evidence="1" key="1">
    <citation type="submission" date="2006-08" db="EMBL/GenBank/DDBJ databases">
        <title>Complete sequence of Chromosome 3 of Burkholderia cepacia AMMD.</title>
        <authorList>
            <consortium name="US DOE Joint Genome Institute"/>
            <person name="Copeland A."/>
            <person name="Lucas S."/>
            <person name="Lapidus A."/>
            <person name="Barry K."/>
            <person name="Detter J.C."/>
            <person name="Glavina del Rio T."/>
            <person name="Hammon N."/>
            <person name="Israni S."/>
            <person name="Pitluck S."/>
            <person name="Bruce D."/>
            <person name="Chain P."/>
            <person name="Malfatti S."/>
            <person name="Shin M."/>
            <person name="Vergez L."/>
            <person name="Schmutz J."/>
            <person name="Larimer F."/>
            <person name="Land M."/>
            <person name="Hauser L."/>
            <person name="Kyrpides N."/>
            <person name="Kim E."/>
            <person name="Parke J."/>
            <person name="Coenye T."/>
            <person name="Konstantinidis K."/>
            <person name="Ramette A."/>
            <person name="Tiedje J."/>
            <person name="Richardson P."/>
        </authorList>
    </citation>
    <scope>NUCLEOTIDE SEQUENCE</scope>
    <source>
        <strain evidence="1">AMMD</strain>
    </source>
</reference>
<proteinExistence type="predicted"/>
<name>Q0B3P4_BURCM</name>
<dbReference type="EMBL" id="CP000442">
    <property type="protein sequence ID" value="ABI91229.1"/>
    <property type="molecule type" value="Genomic_DNA"/>
</dbReference>
<dbReference type="PATRIC" id="fig|339670.21.peg.6614"/>
<dbReference type="KEGG" id="bam:Bamb_5682"/>
<dbReference type="AlphaFoldDB" id="Q0B3P4"/>
<protein>
    <recommendedName>
        <fullName evidence="3">Acyl carrier protein</fullName>
    </recommendedName>
</protein>
<evidence type="ECO:0000313" key="2">
    <source>
        <dbReference type="Proteomes" id="UP000000662"/>
    </source>
</evidence>
<gene>
    <name evidence="1" type="ordered locus">Bamb_5682</name>
</gene>
<dbReference type="RefSeq" id="WP_011660580.1">
    <property type="nucleotide sequence ID" value="NC_008392.1"/>
</dbReference>
<dbReference type="eggNOG" id="ENOG5033NKA">
    <property type="taxonomic scope" value="Bacteria"/>
</dbReference>
<dbReference type="Pfam" id="PF07377">
    <property type="entry name" value="DUF1493"/>
    <property type="match status" value="1"/>
</dbReference>
<organism evidence="1 2">
    <name type="scientific">Burkholderia ambifaria (strain ATCC BAA-244 / DSM 16087 / CCUG 44356 / LMG 19182 / AMMD)</name>
    <name type="common">Burkholderia cepacia (strain AMMD)</name>
    <dbReference type="NCBI Taxonomy" id="339670"/>
    <lineage>
        <taxon>Bacteria</taxon>
        <taxon>Pseudomonadati</taxon>
        <taxon>Pseudomonadota</taxon>
        <taxon>Betaproteobacteria</taxon>
        <taxon>Burkholderiales</taxon>
        <taxon>Burkholderiaceae</taxon>
        <taxon>Burkholderia</taxon>
        <taxon>Burkholderia cepacia complex</taxon>
    </lineage>
</organism>
<sequence>MDDRHIWEALEAFVRQEAAVSSKRQITVDTSLTDDLGQTGDDADIFMERFFARFEVERGDYDFGRYFLMEGEGFLYHVVRKFILRKPHTFKRDALTVGMLCKAVSLGVWDSAAIKS</sequence>
<dbReference type="InterPro" id="IPR010862">
    <property type="entry name" value="DUF1493"/>
</dbReference>
<dbReference type="DNASU" id="4314572"/>
<dbReference type="GeneID" id="93089006"/>
<evidence type="ECO:0000313" key="1">
    <source>
        <dbReference type="EMBL" id="ABI91229.1"/>
    </source>
</evidence>